<dbReference type="GO" id="GO:0000281">
    <property type="term" value="P:mitotic cytokinesis"/>
    <property type="evidence" value="ECO:0007669"/>
    <property type="project" value="TreeGrafter"/>
</dbReference>
<dbReference type="GO" id="GO:0005826">
    <property type="term" value="C:actomyosin contractile ring"/>
    <property type="evidence" value="ECO:0007669"/>
    <property type="project" value="TreeGrafter"/>
</dbReference>
<sequence length="471" mass="55079">MAPRRKSVGLLRAPLTDSLDKENSYLRSLSDFQARVRRRESIRNYKNIAIFKINTNNQYKHSIFEYDLDQKIELETKIKEGSSRLLAAARHPAQSLEAARTLFTSNKRMSVYMTELEHRRRDALLKTSNSDNRGKLSISDLRFPLMWRDSDHFKNRGDYRRFAIFCIVRVGTEIQDTSLLFPIDRKQTDISFPDVLLFNNVPAEFELSLEVYSHILQEDLSIASTPRKIRRTIHSSISKTVGRKFVAALRNEYESNKIPQFELMAYAKMTLDDTDENIRSHDLTLHNFGNKGNALPLFGHFCCRLAVQPYYIDKEVCAGFAIINSRRCYMRLRGFQIEIWKSKKCSEKFKKPMHAICVNKKTTVRRSKSIKNQLCIINNINDNEVRDIIEFHSNEDVQKWFDTLATCIKEHARWKHAAIKLQQIPYSEYSNENANIINIFDEKNKRQRSLYDETSLIDNICREANIVCPNI</sequence>
<dbReference type="GO" id="GO:0000915">
    <property type="term" value="P:actomyosin contractile ring assembly"/>
    <property type="evidence" value="ECO:0007669"/>
    <property type="project" value="TreeGrafter"/>
</dbReference>
<organism evidence="2 3">
    <name type="scientific">Frieseomelitta varia</name>
    <dbReference type="NCBI Taxonomy" id="561572"/>
    <lineage>
        <taxon>Eukaryota</taxon>
        <taxon>Metazoa</taxon>
        <taxon>Ecdysozoa</taxon>
        <taxon>Arthropoda</taxon>
        <taxon>Hexapoda</taxon>
        <taxon>Insecta</taxon>
        <taxon>Pterygota</taxon>
        <taxon>Neoptera</taxon>
        <taxon>Endopterygota</taxon>
        <taxon>Hymenoptera</taxon>
        <taxon>Apocrita</taxon>
        <taxon>Aculeata</taxon>
        <taxon>Apoidea</taxon>
        <taxon>Anthophila</taxon>
        <taxon>Apidae</taxon>
        <taxon>Frieseomelitta</taxon>
    </lineage>
</organism>
<dbReference type="EMBL" id="WNWW01000146">
    <property type="protein sequence ID" value="KAF3429777.1"/>
    <property type="molecule type" value="Genomic_DNA"/>
</dbReference>
<comment type="caution">
    <text evidence="2">The sequence shown here is derived from an EMBL/GenBank/DDBJ whole genome shotgun (WGS) entry which is preliminary data.</text>
</comment>
<dbReference type="PANTHER" id="PTHR21538">
    <property type="entry name" value="ANILLIN/RHOTEKIN RTKN"/>
    <property type="match status" value="1"/>
</dbReference>
<dbReference type="PANTHER" id="PTHR21538:SF24">
    <property type="entry name" value="PH DOMAIN-CONTAINING PROTEIN"/>
    <property type="match status" value="1"/>
</dbReference>
<reference evidence="2" key="1">
    <citation type="submission" date="2019-11" db="EMBL/GenBank/DDBJ databases">
        <title>The nuclear and mitochondrial genomes of Frieseomelitta varia - a highly eusocial stingless bee (Meliponini) with a permanently sterile worker caste.</title>
        <authorList>
            <person name="Freitas F.C.P."/>
            <person name="Lourenco A.P."/>
            <person name="Nunes F.M.F."/>
            <person name="Paschoal A.R."/>
            <person name="Abreu F.C.P."/>
            <person name="Barbin F.O."/>
            <person name="Bataglia L."/>
            <person name="Cardoso-Junior C.A.M."/>
            <person name="Cervoni M.S."/>
            <person name="Silva S.R."/>
            <person name="Dalarmi F."/>
            <person name="Del Lama M.A."/>
            <person name="Depintor T.S."/>
            <person name="Ferreira K.M."/>
            <person name="Goria P.S."/>
            <person name="Jaskot M.C."/>
            <person name="Lago D.C."/>
            <person name="Luna-Lucena D."/>
            <person name="Moda L.M."/>
            <person name="Nascimento L."/>
            <person name="Pedrino M."/>
            <person name="Rabico F.O."/>
            <person name="Sanches F.C."/>
            <person name="Santos D.E."/>
            <person name="Santos C.G."/>
            <person name="Vieira J."/>
            <person name="Lopes T.F."/>
            <person name="Barchuk A.R."/>
            <person name="Hartfelder K."/>
            <person name="Simoes Z.L.P."/>
            <person name="Bitondi M.M.G."/>
            <person name="Pinheiro D.G."/>
        </authorList>
    </citation>
    <scope>NUCLEOTIDE SEQUENCE</scope>
    <source>
        <strain evidence="2">USP_RPSP 00005682</strain>
        <tissue evidence="2">Whole individual</tissue>
    </source>
</reference>
<gene>
    <name evidence="2" type="ORF">E2986_07474</name>
</gene>
<evidence type="ECO:0000313" key="3">
    <source>
        <dbReference type="Proteomes" id="UP000655588"/>
    </source>
</evidence>
<dbReference type="InterPro" id="IPR051364">
    <property type="entry name" value="Cytokinesis/Rho-signaling"/>
</dbReference>
<dbReference type="GO" id="GO:0031106">
    <property type="term" value="P:septin ring organization"/>
    <property type="evidence" value="ECO:0007669"/>
    <property type="project" value="TreeGrafter"/>
</dbReference>
<dbReference type="SUPFAM" id="SSF50729">
    <property type="entry name" value="PH domain-like"/>
    <property type="match status" value="1"/>
</dbReference>
<keyword evidence="3" id="KW-1185">Reference proteome</keyword>
<dbReference type="Pfam" id="PF08174">
    <property type="entry name" value="Anillin"/>
    <property type="match status" value="1"/>
</dbReference>
<dbReference type="Proteomes" id="UP000655588">
    <property type="component" value="Unassembled WGS sequence"/>
</dbReference>
<dbReference type="AlphaFoldDB" id="A0A833WA99"/>
<accession>A0A833WA99</accession>
<dbReference type="InterPro" id="IPR012966">
    <property type="entry name" value="AHD"/>
</dbReference>
<feature type="domain" description="Anillin homology" evidence="1">
    <location>
        <begin position="133"/>
        <end position="273"/>
    </location>
</feature>
<name>A0A833WA99_9HYME</name>
<evidence type="ECO:0000313" key="2">
    <source>
        <dbReference type="EMBL" id="KAF3429777.1"/>
    </source>
</evidence>
<proteinExistence type="predicted"/>
<evidence type="ECO:0000259" key="1">
    <source>
        <dbReference type="Pfam" id="PF08174"/>
    </source>
</evidence>
<protein>
    <recommendedName>
        <fullName evidence="1">Anillin homology domain-containing protein</fullName>
    </recommendedName>
</protein>